<proteinExistence type="predicted"/>
<comment type="caution">
    <text evidence="1">The sequence shown here is derived from an EMBL/GenBank/DDBJ whole genome shotgun (WGS) entry which is preliminary data.</text>
</comment>
<dbReference type="Proteomes" id="UP000029921">
    <property type="component" value="Unassembled WGS sequence"/>
</dbReference>
<keyword evidence="2" id="KW-1185">Reference proteome</keyword>
<gene>
    <name evidence="1" type="ORF">LS74_010440</name>
</gene>
<sequence>MNLTNEQKQEAKELLTKLENLYKDRVNLDILKIDRETNLKSEIASICDIKDKKGEIQPSKVKMPLVSALIDELFLEKNNKKEEEYVIMDTYRSAISNGVNKSVINAYVALKESFDENNQNIKEAFKETSILDKDILEAVNFIAKEYYKTLLENAKLEIGIETKPSKDMSMVLELIEELKKILK</sequence>
<name>A0A4U8SVZ9_9HELI</name>
<accession>A0A4U8SVZ9</accession>
<protein>
    <submittedName>
        <fullName evidence="1">Uncharacterized protein</fullName>
    </submittedName>
</protein>
<organism evidence="1 2">
    <name type="scientific">Helicobacter magdeburgensis</name>
    <dbReference type="NCBI Taxonomy" id="471858"/>
    <lineage>
        <taxon>Bacteria</taxon>
        <taxon>Pseudomonadati</taxon>
        <taxon>Campylobacterota</taxon>
        <taxon>Epsilonproteobacteria</taxon>
        <taxon>Campylobacterales</taxon>
        <taxon>Helicobacteraceae</taxon>
        <taxon>Helicobacter</taxon>
    </lineage>
</organism>
<dbReference type="EMBL" id="JRPE02000027">
    <property type="protein sequence ID" value="TLD91075.1"/>
    <property type="molecule type" value="Genomic_DNA"/>
</dbReference>
<dbReference type="RefSeq" id="WP_034588768.1">
    <property type="nucleotide sequence ID" value="NZ_JRPE02000027.1"/>
</dbReference>
<dbReference type="AlphaFoldDB" id="A0A4U8SVZ9"/>
<evidence type="ECO:0000313" key="2">
    <source>
        <dbReference type="Proteomes" id="UP000029921"/>
    </source>
</evidence>
<reference evidence="1 2" key="1">
    <citation type="journal article" date="2014" name="Genome Announc.">
        <title>Draft genome sequences of eight enterohepatic helicobacter species isolated from both laboratory and wild rodents.</title>
        <authorList>
            <person name="Sheh A."/>
            <person name="Shen Z."/>
            <person name="Fox J.G."/>
        </authorList>
    </citation>
    <scope>NUCLEOTIDE SEQUENCE [LARGE SCALE GENOMIC DNA]</scope>
    <source>
        <strain evidence="1 2">MIT 96-1001</strain>
    </source>
</reference>
<evidence type="ECO:0000313" key="1">
    <source>
        <dbReference type="EMBL" id="TLD91075.1"/>
    </source>
</evidence>